<dbReference type="GeneID" id="105843440"/>
<accession>A0ABM4B4Y3</accession>
<feature type="chain" id="PRO_5047238661" evidence="1">
    <location>
        <begin position="21"/>
        <end position="199"/>
    </location>
</feature>
<dbReference type="Proteomes" id="UP001652625">
    <property type="component" value="Chromosome 01"/>
</dbReference>
<evidence type="ECO:0000313" key="3">
    <source>
        <dbReference type="RefSeq" id="XP_065643899.1"/>
    </source>
</evidence>
<proteinExistence type="predicted"/>
<evidence type="ECO:0000313" key="2">
    <source>
        <dbReference type="Proteomes" id="UP001652625"/>
    </source>
</evidence>
<keyword evidence="2" id="KW-1185">Reference proteome</keyword>
<sequence length="199" mass="22125">MNLLQTIFFLPCAMCFLCWSQINNFPTSTQRCDLCAISYIEASKYGSSFSSTVKMCALYNSECDTLCHDSIKLIAIMDSSINVTSCKATCCQTDLCNNDALLNNVPYYNGDMQSTGNKNTLPNNVPYYNGDMQSTGNKNTLPNNVPYYNGDMQSTGNNNVLLNNVPYHNGAMQSNGMTFLYWKIFIGILFVSLGQKCLL</sequence>
<feature type="signal peptide" evidence="1">
    <location>
        <begin position="1"/>
        <end position="20"/>
    </location>
</feature>
<keyword evidence="1" id="KW-0732">Signal</keyword>
<evidence type="ECO:0000256" key="1">
    <source>
        <dbReference type="SAM" id="SignalP"/>
    </source>
</evidence>
<organism evidence="2 3">
    <name type="scientific">Hydra vulgaris</name>
    <name type="common">Hydra</name>
    <name type="synonym">Hydra attenuata</name>
    <dbReference type="NCBI Taxonomy" id="6087"/>
    <lineage>
        <taxon>Eukaryota</taxon>
        <taxon>Metazoa</taxon>
        <taxon>Cnidaria</taxon>
        <taxon>Hydrozoa</taxon>
        <taxon>Hydroidolina</taxon>
        <taxon>Anthoathecata</taxon>
        <taxon>Aplanulata</taxon>
        <taxon>Hydridae</taxon>
        <taxon>Hydra</taxon>
    </lineage>
</organism>
<reference evidence="3" key="2">
    <citation type="submission" date="2025-08" db="UniProtKB">
        <authorList>
            <consortium name="RefSeq"/>
        </authorList>
    </citation>
    <scope>IDENTIFICATION</scope>
</reference>
<protein>
    <submittedName>
        <fullName evidence="3">Uncharacterized protein LOC105843440 isoform X2</fullName>
    </submittedName>
</protein>
<reference evidence="2" key="1">
    <citation type="submission" date="2025-05" db="UniProtKB">
        <authorList>
            <consortium name="RefSeq"/>
        </authorList>
    </citation>
    <scope>NUCLEOTIDE SEQUENCE [LARGE SCALE GENOMIC DNA]</scope>
</reference>
<gene>
    <name evidence="3" type="primary">LOC105843440</name>
</gene>
<name>A0ABM4B4Y3_HYDVU</name>
<dbReference type="RefSeq" id="XP_065643899.1">
    <property type="nucleotide sequence ID" value="XM_065787827.1"/>
</dbReference>